<comment type="caution">
    <text evidence="8">The sequence shown here is derived from an EMBL/GenBank/DDBJ whole genome shotgun (WGS) entry which is preliminary data.</text>
</comment>
<dbReference type="FunFam" id="1.10.20.10:FF:000015">
    <property type="entry name" value="Transcription initiation factor TFIID subunit 4B"/>
    <property type="match status" value="1"/>
</dbReference>
<dbReference type="InterPro" id="IPR007900">
    <property type="entry name" value="TAF4_C"/>
</dbReference>
<evidence type="ECO:0000256" key="4">
    <source>
        <dbReference type="ARBA" id="ARBA00023163"/>
    </source>
</evidence>
<evidence type="ECO:0000256" key="1">
    <source>
        <dbReference type="ARBA" id="ARBA00004123"/>
    </source>
</evidence>
<sequence>MGGVNLSEESKNILATTNADFIGAQMRSCKDEIFLAASPLSRKISSIAKKYGVEDISPSVINIISHATQERLRDIVSKLSTIAEHRVEIYKMDSRYEVESETKLKLKFLEELDKLEKKRHEEQEREKLLRAIKSRSKNEDPEQLKLKQKAKELQQAEAEELRQREANETALAAIGPRKKRRLEFSDSAKSEVLRPRTKRVNLRDIQFLLENERHTRKSDLLYKTFLK</sequence>
<comment type="similarity">
    <text evidence="2">Belongs to the TAF4 family.</text>
</comment>
<comment type="subcellular location">
    <subcellularLocation>
        <location evidence="1">Nucleus</location>
    </subcellularLocation>
</comment>
<reference evidence="8 9" key="1">
    <citation type="submission" date="2024-04" db="EMBL/GenBank/DDBJ databases">
        <authorList>
            <consortium name="Genoscope - CEA"/>
            <person name="William W."/>
        </authorList>
    </citation>
    <scope>NUCLEOTIDE SEQUENCE [LARGE SCALE GENOMIC DNA]</scope>
</reference>
<dbReference type="InterPro" id="IPR045144">
    <property type="entry name" value="TAF4"/>
</dbReference>
<evidence type="ECO:0000256" key="6">
    <source>
        <dbReference type="SAM" id="Coils"/>
    </source>
</evidence>
<dbReference type="Pfam" id="PF05236">
    <property type="entry name" value="TAF4"/>
    <property type="match status" value="1"/>
</dbReference>
<protein>
    <recommendedName>
        <fullName evidence="7">Transcription initiation factor TFIID component TAF4 C-terminal domain-containing protein</fullName>
    </recommendedName>
</protein>
<evidence type="ECO:0000259" key="7">
    <source>
        <dbReference type="Pfam" id="PF05236"/>
    </source>
</evidence>
<keyword evidence="5" id="KW-0539">Nucleus</keyword>
<gene>
    <name evidence="8" type="ORF">GSLYS_00017366001</name>
</gene>
<dbReference type="SUPFAM" id="SSF47113">
    <property type="entry name" value="Histone-fold"/>
    <property type="match status" value="1"/>
</dbReference>
<feature type="domain" description="Transcription initiation factor TFIID component TAF4 C-terminal" evidence="7">
    <location>
        <begin position="1"/>
        <end position="183"/>
    </location>
</feature>
<evidence type="ECO:0000256" key="5">
    <source>
        <dbReference type="ARBA" id="ARBA00023242"/>
    </source>
</evidence>
<evidence type="ECO:0000313" key="9">
    <source>
        <dbReference type="Proteomes" id="UP001497497"/>
    </source>
</evidence>
<dbReference type="PANTHER" id="PTHR15138">
    <property type="entry name" value="TRANSCRIPTION INITIATION FACTOR TFIID SUBUNIT 4"/>
    <property type="match status" value="1"/>
</dbReference>
<dbReference type="EMBL" id="CAXITT010000580">
    <property type="protein sequence ID" value="CAL1543853.1"/>
    <property type="molecule type" value="Genomic_DNA"/>
</dbReference>
<evidence type="ECO:0000313" key="8">
    <source>
        <dbReference type="EMBL" id="CAL1543853.1"/>
    </source>
</evidence>
<dbReference type="InterPro" id="IPR009072">
    <property type="entry name" value="Histone-fold"/>
</dbReference>
<keyword evidence="3" id="KW-0805">Transcription regulation</keyword>
<name>A0AAV2IAK0_LYMST</name>
<dbReference type="AlphaFoldDB" id="A0AAV2IAK0"/>
<dbReference type="CDD" id="cd08045">
    <property type="entry name" value="HFD_TAF4"/>
    <property type="match status" value="1"/>
</dbReference>
<dbReference type="GO" id="GO:0016251">
    <property type="term" value="F:RNA polymerase II general transcription initiation factor activity"/>
    <property type="evidence" value="ECO:0007669"/>
    <property type="project" value="TreeGrafter"/>
</dbReference>
<dbReference type="GO" id="GO:0005669">
    <property type="term" value="C:transcription factor TFIID complex"/>
    <property type="evidence" value="ECO:0007669"/>
    <property type="project" value="InterPro"/>
</dbReference>
<dbReference type="PANTHER" id="PTHR15138:SF14">
    <property type="entry name" value="TRANSCRIPTION INITIATION FACTOR TFIID SUBUNIT 4"/>
    <property type="match status" value="1"/>
</dbReference>
<feature type="coiled-coil region" evidence="6">
    <location>
        <begin position="98"/>
        <end position="166"/>
    </location>
</feature>
<evidence type="ECO:0000256" key="3">
    <source>
        <dbReference type="ARBA" id="ARBA00023015"/>
    </source>
</evidence>
<keyword evidence="6" id="KW-0175">Coiled coil</keyword>
<dbReference type="Proteomes" id="UP001497497">
    <property type="component" value="Unassembled WGS sequence"/>
</dbReference>
<keyword evidence="9" id="KW-1185">Reference proteome</keyword>
<dbReference type="GO" id="GO:0046982">
    <property type="term" value="F:protein heterodimerization activity"/>
    <property type="evidence" value="ECO:0007669"/>
    <property type="project" value="InterPro"/>
</dbReference>
<organism evidence="8 9">
    <name type="scientific">Lymnaea stagnalis</name>
    <name type="common">Great pond snail</name>
    <name type="synonym">Helix stagnalis</name>
    <dbReference type="NCBI Taxonomy" id="6523"/>
    <lineage>
        <taxon>Eukaryota</taxon>
        <taxon>Metazoa</taxon>
        <taxon>Spiralia</taxon>
        <taxon>Lophotrochozoa</taxon>
        <taxon>Mollusca</taxon>
        <taxon>Gastropoda</taxon>
        <taxon>Heterobranchia</taxon>
        <taxon>Euthyneura</taxon>
        <taxon>Panpulmonata</taxon>
        <taxon>Hygrophila</taxon>
        <taxon>Lymnaeoidea</taxon>
        <taxon>Lymnaeidae</taxon>
        <taxon>Lymnaea</taxon>
    </lineage>
</organism>
<accession>A0AAV2IAK0</accession>
<proteinExistence type="inferred from homology"/>
<evidence type="ECO:0000256" key="2">
    <source>
        <dbReference type="ARBA" id="ARBA00006178"/>
    </source>
</evidence>
<keyword evidence="4" id="KW-0804">Transcription</keyword>
<dbReference type="Gene3D" id="1.10.20.10">
    <property type="entry name" value="Histone, subunit A"/>
    <property type="match status" value="1"/>
</dbReference>
<dbReference type="GO" id="GO:0006367">
    <property type="term" value="P:transcription initiation at RNA polymerase II promoter"/>
    <property type="evidence" value="ECO:0007669"/>
    <property type="project" value="TreeGrafter"/>
</dbReference>
<dbReference type="GO" id="GO:0003677">
    <property type="term" value="F:DNA binding"/>
    <property type="evidence" value="ECO:0007669"/>
    <property type="project" value="TreeGrafter"/>
</dbReference>